<dbReference type="EMBL" id="JAPVEA010000007">
    <property type="protein sequence ID" value="KAJ5444540.1"/>
    <property type="molecule type" value="Genomic_DNA"/>
</dbReference>
<reference evidence="3" key="2">
    <citation type="journal article" date="2023" name="IMA Fungus">
        <title>Comparative genomic study of the Penicillium genus elucidates a diverse pangenome and 15 lateral gene transfer events.</title>
        <authorList>
            <person name="Petersen C."/>
            <person name="Sorensen T."/>
            <person name="Nielsen M.R."/>
            <person name="Sondergaard T.E."/>
            <person name="Sorensen J.L."/>
            <person name="Fitzpatrick D.A."/>
            <person name="Frisvad J.C."/>
            <person name="Nielsen K.L."/>
        </authorList>
    </citation>
    <scope>NUCLEOTIDE SEQUENCE</scope>
    <source>
        <strain evidence="3">IBT 16125</strain>
    </source>
</reference>
<reference evidence="3" key="1">
    <citation type="submission" date="2022-12" db="EMBL/GenBank/DDBJ databases">
        <authorList>
            <person name="Petersen C."/>
        </authorList>
    </citation>
    <scope>NUCLEOTIDE SEQUENCE</scope>
    <source>
        <strain evidence="3">IBT 16125</strain>
    </source>
</reference>
<feature type="coiled-coil region" evidence="1">
    <location>
        <begin position="78"/>
        <end position="142"/>
    </location>
</feature>
<evidence type="ECO:0000256" key="2">
    <source>
        <dbReference type="SAM" id="MobiDB-lite"/>
    </source>
</evidence>
<comment type="caution">
    <text evidence="3">The sequence shown here is derived from an EMBL/GenBank/DDBJ whole genome shotgun (WGS) entry which is preliminary data.</text>
</comment>
<sequence length="244" mass="27917">MESTESKKRPALEPSGGPQKMPRTSPNPNPKNRVEIAYHSSIEDKENNPLEACKSKMAMDSGSLSYDAELKVAANKSGFDLLERLSAMEEKMAEMEEKMETFEGHRLNHLALRERAISTWVRDALKKDTARRNQEIKRLNTEIIHGADIHTDAIVLKKYRESSTEWQAFSMLYGLTLYEINKLDKKKCESSLLALNRAAALLFKDNRPKLPSAEEKQREALVDLLRLEKYREAEEMSGTFLVEE</sequence>
<protein>
    <submittedName>
        <fullName evidence="3">Uncharacterized protein</fullName>
    </submittedName>
</protein>
<proteinExistence type="predicted"/>
<gene>
    <name evidence="3" type="ORF">N7458_008412</name>
</gene>
<organism evidence="3 4">
    <name type="scientific">Penicillium daleae</name>
    <dbReference type="NCBI Taxonomy" id="63821"/>
    <lineage>
        <taxon>Eukaryota</taxon>
        <taxon>Fungi</taxon>
        <taxon>Dikarya</taxon>
        <taxon>Ascomycota</taxon>
        <taxon>Pezizomycotina</taxon>
        <taxon>Eurotiomycetes</taxon>
        <taxon>Eurotiomycetidae</taxon>
        <taxon>Eurotiales</taxon>
        <taxon>Aspergillaceae</taxon>
        <taxon>Penicillium</taxon>
    </lineage>
</organism>
<feature type="region of interest" description="Disordered" evidence="2">
    <location>
        <begin position="1"/>
        <end position="33"/>
    </location>
</feature>
<dbReference type="AlphaFoldDB" id="A0AAD6C300"/>
<evidence type="ECO:0000313" key="4">
    <source>
        <dbReference type="Proteomes" id="UP001213681"/>
    </source>
</evidence>
<keyword evidence="4" id="KW-1185">Reference proteome</keyword>
<evidence type="ECO:0000313" key="3">
    <source>
        <dbReference type="EMBL" id="KAJ5444540.1"/>
    </source>
</evidence>
<name>A0AAD6C300_9EURO</name>
<accession>A0AAD6C300</accession>
<evidence type="ECO:0000256" key="1">
    <source>
        <dbReference type="SAM" id="Coils"/>
    </source>
</evidence>
<dbReference type="Proteomes" id="UP001213681">
    <property type="component" value="Unassembled WGS sequence"/>
</dbReference>
<dbReference type="RefSeq" id="XP_056764620.1">
    <property type="nucleotide sequence ID" value="XM_056911794.1"/>
</dbReference>
<dbReference type="GeneID" id="81602037"/>
<keyword evidence="1" id="KW-0175">Coiled coil</keyword>
<feature type="compositionally biased region" description="Basic and acidic residues" evidence="2">
    <location>
        <begin position="1"/>
        <end position="11"/>
    </location>
</feature>